<protein>
    <submittedName>
        <fullName evidence="1">Alpha/beta hydrolase family protein</fullName>
    </submittedName>
</protein>
<dbReference type="PANTHER" id="PTHR22946">
    <property type="entry name" value="DIENELACTONE HYDROLASE DOMAIN-CONTAINING PROTEIN-RELATED"/>
    <property type="match status" value="1"/>
</dbReference>
<comment type="caution">
    <text evidence="1">The sequence shown here is derived from an EMBL/GenBank/DDBJ whole genome shotgun (WGS) entry which is preliminary data.</text>
</comment>
<keyword evidence="2" id="KW-1185">Reference proteome</keyword>
<dbReference type="Gene3D" id="3.40.50.1820">
    <property type="entry name" value="alpha/beta hydrolase"/>
    <property type="match status" value="1"/>
</dbReference>
<keyword evidence="1" id="KW-0378">Hydrolase</keyword>
<evidence type="ECO:0000313" key="1">
    <source>
        <dbReference type="EMBL" id="PPK75852.1"/>
    </source>
</evidence>
<sequence length="365" mass="41660">MENKKRTIPISRFYTCEDKLIKKMKEKGRKNRFCAETKTDYENWKKETRELLKNLIGLQNMEVCPLNPQCLERVVIEDGIVREKILLQVEPEVYMPVYVLIPPKKGEEKLKCFLAPPGHQGAGKYSVAGVREIPAVADKIELFHYDYGLMMAKLGYAVLCPDCRGFGERREAALQGEEENEFLNSTCFHLAHMAEPLGMTVIGMCTWDLMRLVDYVWERGEWDVESVGCVGFSGGGMQTLWLSALDDRIKTVIISGYLYGYSDSLLRLNGNCSCNYVPHLWEHVDMGDIGALLAPRPLMVQSARSDHLNGYRGLENVLEQLDVIKKAYGLYGKEEVIYHDIWDGGHCFHGENLEKFLNGIKEMKE</sequence>
<proteinExistence type="predicted"/>
<dbReference type="Pfam" id="PF12715">
    <property type="entry name" value="Abhydrolase_7"/>
    <property type="match status" value="1"/>
</dbReference>
<accession>A0A2S6HEG5</accession>
<name>A0A2S6HEG5_9FIRM</name>
<evidence type="ECO:0000313" key="2">
    <source>
        <dbReference type="Proteomes" id="UP000237749"/>
    </source>
</evidence>
<organism evidence="1 2">
    <name type="scientific">Lacrimispora xylanisolvens</name>
    <dbReference type="NCBI Taxonomy" id="384636"/>
    <lineage>
        <taxon>Bacteria</taxon>
        <taxon>Bacillati</taxon>
        <taxon>Bacillota</taxon>
        <taxon>Clostridia</taxon>
        <taxon>Lachnospirales</taxon>
        <taxon>Lachnospiraceae</taxon>
        <taxon>Lacrimispora</taxon>
    </lineage>
</organism>
<dbReference type="Proteomes" id="UP000237749">
    <property type="component" value="Unassembled WGS sequence"/>
</dbReference>
<reference evidence="1 2" key="1">
    <citation type="submission" date="2018-02" db="EMBL/GenBank/DDBJ databases">
        <title>Genomic Encyclopedia of Archaeal and Bacterial Type Strains, Phase II (KMG-II): from individual species to whole genera.</title>
        <authorList>
            <person name="Goeker M."/>
        </authorList>
    </citation>
    <scope>NUCLEOTIDE SEQUENCE [LARGE SCALE GENOMIC DNA]</scope>
    <source>
        <strain evidence="1 2">DSM 3808</strain>
    </source>
</reference>
<dbReference type="GO" id="GO:0016787">
    <property type="term" value="F:hydrolase activity"/>
    <property type="evidence" value="ECO:0007669"/>
    <property type="project" value="UniProtKB-KW"/>
</dbReference>
<dbReference type="AlphaFoldDB" id="A0A2S6HEG5"/>
<dbReference type="InterPro" id="IPR029058">
    <property type="entry name" value="AB_hydrolase_fold"/>
</dbReference>
<dbReference type="SUPFAM" id="SSF53474">
    <property type="entry name" value="alpha/beta-Hydrolases"/>
    <property type="match status" value="1"/>
</dbReference>
<gene>
    <name evidence="1" type="ORF">BXY41_11922</name>
</gene>
<dbReference type="PANTHER" id="PTHR22946:SF8">
    <property type="entry name" value="ACETYL XYLAN ESTERASE DOMAIN-CONTAINING PROTEIN"/>
    <property type="match status" value="1"/>
</dbReference>
<dbReference type="InterPro" id="IPR025890">
    <property type="entry name" value="Abhydrolase_bac"/>
</dbReference>
<dbReference type="InterPro" id="IPR050261">
    <property type="entry name" value="FrsA_esterase"/>
</dbReference>
<dbReference type="RefSeq" id="WP_242980385.1">
    <property type="nucleotide sequence ID" value="NZ_PTJA01000019.1"/>
</dbReference>
<dbReference type="EMBL" id="PTJA01000019">
    <property type="protein sequence ID" value="PPK75852.1"/>
    <property type="molecule type" value="Genomic_DNA"/>
</dbReference>